<dbReference type="InterPro" id="IPR008972">
    <property type="entry name" value="Cupredoxin"/>
</dbReference>
<evidence type="ECO:0000256" key="9">
    <source>
        <dbReference type="ARBA" id="ARBA00023136"/>
    </source>
</evidence>
<dbReference type="EMBL" id="NMUH01000216">
    <property type="protein sequence ID" value="MQL74591.1"/>
    <property type="molecule type" value="Genomic_DNA"/>
</dbReference>
<dbReference type="GO" id="GO:0009610">
    <property type="term" value="P:response to symbiotic fungus"/>
    <property type="evidence" value="ECO:0007669"/>
    <property type="project" value="UniProtKB-ARBA"/>
</dbReference>
<keyword evidence="11" id="KW-0325">Glycoprotein</keyword>
<evidence type="ECO:0000256" key="2">
    <source>
        <dbReference type="ARBA" id="ARBA00022448"/>
    </source>
</evidence>
<dbReference type="InterPro" id="IPR039391">
    <property type="entry name" value="Phytocyanin-like"/>
</dbReference>
<proteinExistence type="predicted"/>
<reference evidence="15" key="1">
    <citation type="submission" date="2017-07" db="EMBL/GenBank/DDBJ databases">
        <title>Taro Niue Genome Assembly and Annotation.</title>
        <authorList>
            <person name="Atibalentja N."/>
            <person name="Keating K."/>
            <person name="Fields C.J."/>
        </authorList>
    </citation>
    <scope>NUCLEOTIDE SEQUENCE</scope>
    <source>
        <strain evidence="15">Niue_2</strain>
        <tissue evidence="15">Leaf</tissue>
    </source>
</reference>
<gene>
    <name evidence="15" type="ORF">Taro_006982</name>
</gene>
<keyword evidence="8" id="KW-0186">Copper</keyword>
<dbReference type="SMR" id="A0A843TTU5"/>
<keyword evidence="3" id="KW-0812">Transmembrane</keyword>
<accession>A0A843TTU5</accession>
<feature type="domain" description="Phytocyanin" evidence="14">
    <location>
        <begin position="26"/>
        <end position="125"/>
    </location>
</feature>
<evidence type="ECO:0000313" key="15">
    <source>
        <dbReference type="EMBL" id="MQL74591.1"/>
    </source>
</evidence>
<dbReference type="GO" id="GO:0046872">
    <property type="term" value="F:metal ion binding"/>
    <property type="evidence" value="ECO:0007669"/>
    <property type="project" value="UniProtKB-KW"/>
</dbReference>
<evidence type="ECO:0000259" key="14">
    <source>
        <dbReference type="PROSITE" id="PS51485"/>
    </source>
</evidence>
<keyword evidence="7" id="KW-1133">Transmembrane helix</keyword>
<comment type="caution">
    <text evidence="15">The sequence shown here is derived from an EMBL/GenBank/DDBJ whole genome shotgun (WGS) entry which is preliminary data.</text>
</comment>
<name>A0A843TTU5_COLES</name>
<keyword evidence="10" id="KW-1015">Disulfide bond</keyword>
<dbReference type="CDD" id="cd04216">
    <property type="entry name" value="Phytocyanin"/>
    <property type="match status" value="1"/>
</dbReference>
<evidence type="ECO:0000256" key="3">
    <source>
        <dbReference type="ARBA" id="ARBA00022692"/>
    </source>
</evidence>
<dbReference type="Pfam" id="PF02298">
    <property type="entry name" value="Cu_bind_like"/>
    <property type="match status" value="1"/>
</dbReference>
<evidence type="ECO:0000256" key="1">
    <source>
        <dbReference type="ARBA" id="ARBA00004479"/>
    </source>
</evidence>
<evidence type="ECO:0000256" key="12">
    <source>
        <dbReference type="SAM" id="MobiDB-lite"/>
    </source>
</evidence>
<evidence type="ECO:0000256" key="11">
    <source>
        <dbReference type="ARBA" id="ARBA00023180"/>
    </source>
</evidence>
<dbReference type="AlphaFoldDB" id="A0A843TTU5"/>
<keyword evidence="5 13" id="KW-0732">Signal</keyword>
<protein>
    <recommendedName>
        <fullName evidence="14">Phytocyanin domain-containing protein</fullName>
    </recommendedName>
</protein>
<dbReference type="GO" id="GO:0005886">
    <property type="term" value="C:plasma membrane"/>
    <property type="evidence" value="ECO:0007669"/>
    <property type="project" value="TreeGrafter"/>
</dbReference>
<evidence type="ECO:0000256" key="8">
    <source>
        <dbReference type="ARBA" id="ARBA00023008"/>
    </source>
</evidence>
<dbReference type="Proteomes" id="UP000652761">
    <property type="component" value="Unassembled WGS sequence"/>
</dbReference>
<sequence>MSHKQVLLAVVLFVSGAVLPRPATATKYVVGDADGWRPGGDYTTWAKGKEFRVGDTLEFKYVKGQHNVLNVTGPDFQSCTVSTTSLLRDSGADVITLKAAGKKWYLCGVAGHCQRGQKLVITVLPAALAPQPTPVPSPPYPSPPAPAPPTPPAPTPVPPVEKAPPATSGALPTTVFPSAALAAAVVAVAVAAMA</sequence>
<dbReference type="PANTHER" id="PTHR33021:SF408">
    <property type="entry name" value="PHYTOCYANIN DOMAIN-CONTAINING PROTEIN"/>
    <property type="match status" value="1"/>
</dbReference>
<dbReference type="FunFam" id="2.60.40.420:FF:000067">
    <property type="entry name" value="Cupredoxin superfamily protein"/>
    <property type="match status" value="1"/>
</dbReference>
<dbReference type="OrthoDB" id="784190at2759"/>
<keyword evidence="16" id="KW-1185">Reference proteome</keyword>
<feature type="chain" id="PRO_5032503378" description="Phytocyanin domain-containing protein" evidence="13">
    <location>
        <begin position="26"/>
        <end position="194"/>
    </location>
</feature>
<dbReference type="PANTHER" id="PTHR33021">
    <property type="entry name" value="BLUE COPPER PROTEIN"/>
    <property type="match status" value="1"/>
</dbReference>
<feature type="region of interest" description="Disordered" evidence="12">
    <location>
        <begin position="133"/>
        <end position="168"/>
    </location>
</feature>
<evidence type="ECO:0000256" key="5">
    <source>
        <dbReference type="ARBA" id="ARBA00022729"/>
    </source>
</evidence>
<organism evidence="15 16">
    <name type="scientific">Colocasia esculenta</name>
    <name type="common">Wild taro</name>
    <name type="synonym">Arum esculentum</name>
    <dbReference type="NCBI Taxonomy" id="4460"/>
    <lineage>
        <taxon>Eukaryota</taxon>
        <taxon>Viridiplantae</taxon>
        <taxon>Streptophyta</taxon>
        <taxon>Embryophyta</taxon>
        <taxon>Tracheophyta</taxon>
        <taxon>Spermatophyta</taxon>
        <taxon>Magnoliopsida</taxon>
        <taxon>Liliopsida</taxon>
        <taxon>Araceae</taxon>
        <taxon>Aroideae</taxon>
        <taxon>Colocasieae</taxon>
        <taxon>Colocasia</taxon>
    </lineage>
</organism>
<feature type="compositionally biased region" description="Pro residues" evidence="12">
    <location>
        <begin position="133"/>
        <end position="162"/>
    </location>
</feature>
<comment type="subcellular location">
    <subcellularLocation>
        <location evidence="1">Membrane</location>
        <topology evidence="1">Single-pass type I membrane protein</topology>
    </subcellularLocation>
</comment>
<evidence type="ECO:0000256" key="10">
    <source>
        <dbReference type="ARBA" id="ARBA00023157"/>
    </source>
</evidence>
<feature type="signal peptide" evidence="13">
    <location>
        <begin position="1"/>
        <end position="25"/>
    </location>
</feature>
<evidence type="ECO:0000256" key="7">
    <source>
        <dbReference type="ARBA" id="ARBA00022989"/>
    </source>
</evidence>
<evidence type="ECO:0000256" key="4">
    <source>
        <dbReference type="ARBA" id="ARBA00022723"/>
    </source>
</evidence>
<keyword evidence="9" id="KW-0472">Membrane</keyword>
<dbReference type="GO" id="GO:0009055">
    <property type="term" value="F:electron transfer activity"/>
    <property type="evidence" value="ECO:0007669"/>
    <property type="project" value="InterPro"/>
</dbReference>
<evidence type="ECO:0000256" key="6">
    <source>
        <dbReference type="ARBA" id="ARBA00022982"/>
    </source>
</evidence>
<evidence type="ECO:0000313" key="16">
    <source>
        <dbReference type="Proteomes" id="UP000652761"/>
    </source>
</evidence>
<dbReference type="PROSITE" id="PS51485">
    <property type="entry name" value="PHYTOCYANIN"/>
    <property type="match status" value="1"/>
</dbReference>
<evidence type="ECO:0000256" key="13">
    <source>
        <dbReference type="SAM" id="SignalP"/>
    </source>
</evidence>
<dbReference type="SUPFAM" id="SSF49503">
    <property type="entry name" value="Cupredoxins"/>
    <property type="match status" value="1"/>
</dbReference>
<keyword evidence="2" id="KW-0813">Transport</keyword>
<dbReference type="InterPro" id="IPR003245">
    <property type="entry name" value="Phytocyanin_dom"/>
</dbReference>
<keyword evidence="4" id="KW-0479">Metal-binding</keyword>
<dbReference type="Gene3D" id="2.60.40.420">
    <property type="entry name" value="Cupredoxins - blue copper proteins"/>
    <property type="match status" value="1"/>
</dbReference>
<keyword evidence="6" id="KW-0249">Electron transport</keyword>